<evidence type="ECO:0000313" key="1">
    <source>
        <dbReference type="EMBL" id="SHJ90836.1"/>
    </source>
</evidence>
<dbReference type="Gene3D" id="1.10.3910.10">
    <property type="entry name" value="SP0561-like"/>
    <property type="match status" value="1"/>
</dbReference>
<evidence type="ECO:0008006" key="3">
    <source>
        <dbReference type="Google" id="ProtNLM"/>
    </source>
</evidence>
<keyword evidence="2" id="KW-1185">Reference proteome</keyword>
<accession>A0A1M6N5C3</accession>
<dbReference type="STRING" id="1121331.SAMN02745248_01273"/>
<dbReference type="AlphaFoldDB" id="A0A1M6N5C3"/>
<dbReference type="EMBL" id="FRAD01000009">
    <property type="protein sequence ID" value="SHJ90836.1"/>
    <property type="molecule type" value="Genomic_DNA"/>
</dbReference>
<name>A0A1M6N5C3_9CLOT</name>
<dbReference type="InterPro" id="IPR038062">
    <property type="entry name" value="ScdA-like_N_sf"/>
</dbReference>
<protein>
    <recommendedName>
        <fullName evidence="3">Hybrid cluster protein-associated redox disulfide domain-containing protein</fullName>
    </recommendedName>
</protein>
<proteinExistence type="predicted"/>
<organism evidence="1 2">
    <name type="scientific">Hathewaya proteolytica DSM 3090</name>
    <dbReference type="NCBI Taxonomy" id="1121331"/>
    <lineage>
        <taxon>Bacteria</taxon>
        <taxon>Bacillati</taxon>
        <taxon>Bacillota</taxon>
        <taxon>Clostridia</taxon>
        <taxon>Eubacteriales</taxon>
        <taxon>Clostridiaceae</taxon>
        <taxon>Hathewaya</taxon>
    </lineage>
</organism>
<sequence length="65" mass="7453">MITGNMSLLDIVAKYPKTEEVFHEYDAILGKCLLCTNLFDSIEDIVKEYKLNSDELLQNLNKNIS</sequence>
<evidence type="ECO:0000313" key="2">
    <source>
        <dbReference type="Proteomes" id="UP000183952"/>
    </source>
</evidence>
<dbReference type="Proteomes" id="UP000183952">
    <property type="component" value="Unassembled WGS sequence"/>
</dbReference>
<gene>
    <name evidence="1" type="ORF">SAMN02745248_01273</name>
</gene>
<dbReference type="SUPFAM" id="SSF140683">
    <property type="entry name" value="SP0561-like"/>
    <property type="match status" value="1"/>
</dbReference>
<dbReference type="OrthoDB" id="15017at2"/>
<reference evidence="1 2" key="1">
    <citation type="submission" date="2016-11" db="EMBL/GenBank/DDBJ databases">
        <authorList>
            <person name="Jaros S."/>
            <person name="Januszkiewicz K."/>
            <person name="Wedrychowicz H."/>
        </authorList>
    </citation>
    <scope>NUCLEOTIDE SEQUENCE [LARGE SCALE GENOMIC DNA]</scope>
    <source>
        <strain evidence="1 2">DSM 3090</strain>
    </source>
</reference>
<dbReference type="RefSeq" id="WP_084672108.1">
    <property type="nucleotide sequence ID" value="NZ_FRAD01000009.1"/>
</dbReference>